<evidence type="ECO:0000313" key="2">
    <source>
        <dbReference type="Proteomes" id="UP001057402"/>
    </source>
</evidence>
<dbReference type="Proteomes" id="UP001057402">
    <property type="component" value="Chromosome 2"/>
</dbReference>
<gene>
    <name evidence="1" type="ORF">MLD38_003366</name>
</gene>
<reference evidence="2" key="1">
    <citation type="journal article" date="2023" name="Front. Plant Sci.">
        <title>Chromosomal-level genome assembly of Melastoma candidum provides insights into trichome evolution.</title>
        <authorList>
            <person name="Zhong Y."/>
            <person name="Wu W."/>
            <person name="Sun C."/>
            <person name="Zou P."/>
            <person name="Liu Y."/>
            <person name="Dai S."/>
            <person name="Zhou R."/>
        </authorList>
    </citation>
    <scope>NUCLEOTIDE SEQUENCE [LARGE SCALE GENOMIC DNA]</scope>
</reference>
<sequence length="82" mass="9204">MTVLNDSTTIVHGLDSASESFDYSLRKALMRSPISGILILYTFIAAWFIGGLMAFHFYLILSNQVSIRRQDESSQPGFSKLQ</sequence>
<proteinExistence type="predicted"/>
<keyword evidence="2" id="KW-1185">Reference proteome</keyword>
<dbReference type="EMBL" id="CM042881">
    <property type="protein sequence ID" value="KAI4385326.1"/>
    <property type="molecule type" value="Genomic_DNA"/>
</dbReference>
<organism evidence="1 2">
    <name type="scientific">Melastoma candidum</name>
    <dbReference type="NCBI Taxonomy" id="119954"/>
    <lineage>
        <taxon>Eukaryota</taxon>
        <taxon>Viridiplantae</taxon>
        <taxon>Streptophyta</taxon>
        <taxon>Embryophyta</taxon>
        <taxon>Tracheophyta</taxon>
        <taxon>Spermatophyta</taxon>
        <taxon>Magnoliopsida</taxon>
        <taxon>eudicotyledons</taxon>
        <taxon>Gunneridae</taxon>
        <taxon>Pentapetalae</taxon>
        <taxon>rosids</taxon>
        <taxon>malvids</taxon>
        <taxon>Myrtales</taxon>
        <taxon>Melastomataceae</taxon>
        <taxon>Melastomatoideae</taxon>
        <taxon>Melastomateae</taxon>
        <taxon>Melastoma</taxon>
    </lineage>
</organism>
<comment type="caution">
    <text evidence="1">The sequence shown here is derived from an EMBL/GenBank/DDBJ whole genome shotgun (WGS) entry which is preliminary data.</text>
</comment>
<accession>A0ACB9S5I2</accession>
<evidence type="ECO:0000313" key="1">
    <source>
        <dbReference type="EMBL" id="KAI4385326.1"/>
    </source>
</evidence>
<name>A0ACB9S5I2_9MYRT</name>
<protein>
    <submittedName>
        <fullName evidence="1">Uncharacterized protein</fullName>
    </submittedName>
</protein>